<evidence type="ECO:0000313" key="3">
    <source>
        <dbReference type="Proteomes" id="UP000245910"/>
    </source>
</evidence>
<feature type="region of interest" description="Disordered" evidence="1">
    <location>
        <begin position="252"/>
        <end position="274"/>
    </location>
</feature>
<evidence type="ECO:0000256" key="1">
    <source>
        <dbReference type="SAM" id="MobiDB-lite"/>
    </source>
</evidence>
<dbReference type="AlphaFoldDB" id="A0A2L2TYP9"/>
<accession>A0A2L2TYP9</accession>
<organism evidence="2 3">
    <name type="scientific">Fusarium venenatum</name>
    <dbReference type="NCBI Taxonomy" id="56646"/>
    <lineage>
        <taxon>Eukaryota</taxon>
        <taxon>Fungi</taxon>
        <taxon>Dikarya</taxon>
        <taxon>Ascomycota</taxon>
        <taxon>Pezizomycotina</taxon>
        <taxon>Sordariomycetes</taxon>
        <taxon>Hypocreomycetidae</taxon>
        <taxon>Hypocreales</taxon>
        <taxon>Nectriaceae</taxon>
        <taxon>Fusarium</taxon>
    </lineage>
</organism>
<keyword evidence="3" id="KW-1185">Reference proteome</keyword>
<sequence>MDSSRLYYRYGYYSNADTRPPPVENFDDSVDVAQSSGYDQRRDFVPSPVEGYGSNSRQDNPFAPRTSAGADTDLRSTQEYGGREYLPNLPNRSTESYNINTESDNPFLPQWSSAGGSAQFHSTQVYDEYGDPSYSPVQDYRERSRYDQTESFQSRSRYRTIYPQTTTTEAYAPQVFDNTFAFDTSSSPLRNIPTLGYEFEYRTNEISYNPFASSASTAQSHYLQAPYYQGVSAGPSYNQGLCSQSLGSKYHDHRQYGGSYDKTQQDRQNQNQYTPKGSRAVTLFCVNCKLLTEETAVRCGPCNETHQRNIVEGTASLETRYCIICRVHISGLDITCKDHRGQKRINVKQKRLLAENGDLCRDCFSCEAKTGKNREF</sequence>
<feature type="region of interest" description="Disordered" evidence="1">
    <location>
        <begin position="126"/>
        <end position="152"/>
    </location>
</feature>
<protein>
    <submittedName>
        <fullName evidence="2">Uncharacterized protein</fullName>
    </submittedName>
</protein>
<feature type="compositionally biased region" description="Basic and acidic residues" evidence="1">
    <location>
        <begin position="139"/>
        <end position="148"/>
    </location>
</feature>
<dbReference type="Proteomes" id="UP000245910">
    <property type="component" value="Chromosome I"/>
</dbReference>
<name>A0A2L2TYP9_9HYPO</name>
<feature type="region of interest" description="Disordered" evidence="1">
    <location>
        <begin position="13"/>
        <end position="73"/>
    </location>
</feature>
<evidence type="ECO:0000313" key="2">
    <source>
        <dbReference type="EMBL" id="CEI66145.1"/>
    </source>
</evidence>
<proteinExistence type="predicted"/>
<reference evidence="3" key="1">
    <citation type="submission" date="2014-10" db="EMBL/GenBank/DDBJ databases">
        <authorList>
            <person name="King R."/>
        </authorList>
    </citation>
    <scope>NUCLEOTIDE SEQUENCE [LARGE SCALE GENOMIC DNA]</scope>
    <source>
        <strain evidence="3">A3/5</strain>
    </source>
</reference>
<dbReference type="EMBL" id="LN649229">
    <property type="protein sequence ID" value="CEI66145.1"/>
    <property type="molecule type" value="Genomic_DNA"/>
</dbReference>